<reference evidence="1 2" key="1">
    <citation type="submission" date="2020-03" db="EMBL/GenBank/DDBJ databases">
        <title>Bacterial isolates of synthetic phycosphere.</title>
        <authorList>
            <person name="Fu H."/>
            <person name="Moran M.A."/>
        </authorList>
    </citation>
    <scope>NUCLEOTIDE SEQUENCE [LARGE SCALE GENOMIC DNA]</scope>
    <source>
        <strain evidence="1 2">HF1</strain>
    </source>
</reference>
<dbReference type="PANTHER" id="PTHR19288">
    <property type="entry name" value="4-NITROPHENYLPHOSPHATASE-RELATED"/>
    <property type="match status" value="1"/>
</dbReference>
<gene>
    <name evidence="1" type="ORF">HCZ30_01205</name>
</gene>
<keyword evidence="2" id="KW-1185">Reference proteome</keyword>
<dbReference type="PANTHER" id="PTHR19288:SF90">
    <property type="entry name" value="OS08G0542600 PROTEIN"/>
    <property type="match status" value="1"/>
</dbReference>
<dbReference type="CDD" id="cd07525">
    <property type="entry name" value="HAD_like"/>
    <property type="match status" value="1"/>
</dbReference>
<evidence type="ECO:0000313" key="1">
    <source>
        <dbReference type="EMBL" id="NIY71048.1"/>
    </source>
</evidence>
<dbReference type="EMBL" id="JAATOP010000001">
    <property type="protein sequence ID" value="NIY71048.1"/>
    <property type="molecule type" value="Genomic_DNA"/>
</dbReference>
<evidence type="ECO:0000313" key="2">
    <source>
        <dbReference type="Proteomes" id="UP000709466"/>
    </source>
</evidence>
<accession>A0ABX0VSX5</accession>
<organism evidence="1 2">
    <name type="scientific">Marivivens donghaensis</name>
    <dbReference type="NCBI Taxonomy" id="1699413"/>
    <lineage>
        <taxon>Bacteria</taxon>
        <taxon>Pseudomonadati</taxon>
        <taxon>Pseudomonadota</taxon>
        <taxon>Alphaproteobacteria</taxon>
        <taxon>Rhodobacterales</taxon>
        <taxon>Paracoccaceae</taxon>
        <taxon>Marivivens group</taxon>
        <taxon>Marivivens</taxon>
    </lineage>
</organism>
<protein>
    <submittedName>
        <fullName evidence="1">TIGR01459 family HAD-type hydrolase</fullName>
    </submittedName>
</protein>
<sequence length="290" mass="31852">MTQIINSFAEISDQYDAAFVDLWGCMHNGIEAFSEAVAAMQAYRQSGGKVIYVTNAPRAWPLVVEQMKNWGLPDDTWDAISTSGDAARVAMFSGAVGEKVWFIGEDRDLTFFNPIKVVENPVDIQRVPLDDAEGIVNCGPFDPQADPQDMRPQLLLAREKGLKMLCANPDIIIDRGDKREWCAGAVAKVYEEMGGETLYFGKPHPPIYDLARRRLLQEGIEPDEAQIICIGDGIKTDISGAQGEGYDSLFITGGIAAEETKTETQPDADALSAYLEKEMQAPTYSIGFLS</sequence>
<proteinExistence type="predicted"/>
<dbReference type="Pfam" id="PF13242">
    <property type="entry name" value="Hydrolase_like"/>
    <property type="match status" value="1"/>
</dbReference>
<dbReference type="Proteomes" id="UP000709466">
    <property type="component" value="Unassembled WGS sequence"/>
</dbReference>
<dbReference type="InterPro" id="IPR006357">
    <property type="entry name" value="HAD-SF_hydro_IIA"/>
</dbReference>
<keyword evidence="1" id="KW-0378">Hydrolase</keyword>
<dbReference type="InterPro" id="IPR036412">
    <property type="entry name" value="HAD-like_sf"/>
</dbReference>
<dbReference type="Pfam" id="PF13344">
    <property type="entry name" value="Hydrolase_6"/>
    <property type="match status" value="1"/>
</dbReference>
<dbReference type="NCBIfam" id="TIGR01459">
    <property type="entry name" value="HAD-SF-IIA-hyp4"/>
    <property type="match status" value="1"/>
</dbReference>
<name>A0ABX0VSX5_9RHOB</name>
<dbReference type="RefSeq" id="WP_167635938.1">
    <property type="nucleotide sequence ID" value="NZ_JAATOP010000001.1"/>
</dbReference>
<dbReference type="GO" id="GO:0016787">
    <property type="term" value="F:hydrolase activity"/>
    <property type="evidence" value="ECO:0007669"/>
    <property type="project" value="UniProtKB-KW"/>
</dbReference>
<dbReference type="Gene3D" id="3.40.50.1000">
    <property type="entry name" value="HAD superfamily/HAD-like"/>
    <property type="match status" value="2"/>
</dbReference>
<dbReference type="SUPFAM" id="SSF56784">
    <property type="entry name" value="HAD-like"/>
    <property type="match status" value="1"/>
</dbReference>
<dbReference type="InterPro" id="IPR023214">
    <property type="entry name" value="HAD_sf"/>
</dbReference>
<dbReference type="InterPro" id="IPR006356">
    <property type="entry name" value="HAD-SF_hydro_IIA_hyp3"/>
</dbReference>
<comment type="caution">
    <text evidence="1">The sequence shown here is derived from an EMBL/GenBank/DDBJ whole genome shotgun (WGS) entry which is preliminary data.</text>
</comment>